<comment type="caution">
    <text evidence="13">The sequence shown here is derived from an EMBL/GenBank/DDBJ whole genome shotgun (WGS) entry which is preliminary data.</text>
</comment>
<dbReference type="PROSITE" id="PS51371">
    <property type="entry name" value="CBS"/>
    <property type="match status" value="1"/>
</dbReference>
<keyword evidence="5 9" id="KW-1133">Transmembrane helix</keyword>
<evidence type="ECO:0000259" key="11">
    <source>
        <dbReference type="PROSITE" id="PS51371"/>
    </source>
</evidence>
<evidence type="ECO:0000256" key="5">
    <source>
        <dbReference type="ARBA" id="ARBA00022989"/>
    </source>
</evidence>
<evidence type="ECO:0000256" key="2">
    <source>
        <dbReference type="ARBA" id="ARBA00006337"/>
    </source>
</evidence>
<dbReference type="Gene3D" id="3.10.580.10">
    <property type="entry name" value="CBS-domain"/>
    <property type="match status" value="1"/>
</dbReference>
<dbReference type="CDD" id="cd04590">
    <property type="entry name" value="CBS_pair_CorC_HlyC_assoc"/>
    <property type="match status" value="1"/>
</dbReference>
<dbReference type="InterPro" id="IPR016169">
    <property type="entry name" value="FAD-bd_PCMH_sub2"/>
</dbReference>
<keyword evidence="3 9" id="KW-0812">Transmembrane</keyword>
<name>U5DC99_9CHRO</name>
<evidence type="ECO:0000256" key="6">
    <source>
        <dbReference type="ARBA" id="ARBA00023122"/>
    </source>
</evidence>
<keyword evidence="7 9" id="KW-0472">Membrane</keyword>
<evidence type="ECO:0000256" key="4">
    <source>
        <dbReference type="ARBA" id="ARBA00022737"/>
    </source>
</evidence>
<evidence type="ECO:0000256" key="3">
    <source>
        <dbReference type="ARBA" id="ARBA00022692"/>
    </source>
</evidence>
<protein>
    <submittedName>
        <fullName evidence="13">Hemolysin</fullName>
    </submittedName>
</protein>
<evidence type="ECO:0000256" key="1">
    <source>
        <dbReference type="ARBA" id="ARBA00004141"/>
    </source>
</evidence>
<dbReference type="Proteomes" id="UP000016960">
    <property type="component" value="Unassembled WGS sequence"/>
</dbReference>
<comment type="similarity">
    <text evidence="2">Belongs to the UPF0053 family.</text>
</comment>
<evidence type="ECO:0000256" key="8">
    <source>
        <dbReference type="PROSITE-ProRule" id="PRU00703"/>
    </source>
</evidence>
<accession>U5DC99</accession>
<proteinExistence type="inferred from homology"/>
<dbReference type="InterPro" id="IPR000644">
    <property type="entry name" value="CBS_dom"/>
</dbReference>
<dbReference type="PROSITE" id="PS51846">
    <property type="entry name" value="CNNM"/>
    <property type="match status" value="1"/>
</dbReference>
<dbReference type="PATRIC" id="fig|582515.4.peg.1215"/>
<keyword evidence="6 8" id="KW-0129">CBS domain</keyword>
<evidence type="ECO:0000313" key="14">
    <source>
        <dbReference type="Proteomes" id="UP000016960"/>
    </source>
</evidence>
<sequence>MLSHTGHFLLLLLLIFANSLFAMSEIAVVSSRKSRLEQLSLHGDRRARAALELANDPNQILSTVQIGITLIGIFAGAFSGTTLAQPLAASIGRVPWLHDRSEAIALFLVVLMVTYLSLVFGELVPKRLGLIYPEQIARNVALPLRGLSVLVAPVVGLLGRSTEIVLRAISQTPEENDPHVTRTEIRVLIEQGTEAGTFEAAEQDMVERVLQLGDRPVSVLMTPRPEITWLDIDSPEDNNRRKVTGSSHTRFPICQNTLDNVLGIVAVTSLLADCMHGAPFDLTANLQKPLFVPESIGGLKVLELFKQTGTHVALVVDEYGVIQGLVTLNDIMEAIVGDIASEDPSEDAPVIQRADGSWLLDGTLPFDEFCELFADLDLARDRRSNFHTLGGFVIAHLGRIPAAADCFVWRGLNFEVMDMDGNRVDKVLVTP</sequence>
<dbReference type="InParanoid" id="U5DC99"/>
<dbReference type="GO" id="GO:0050660">
    <property type="term" value="F:flavin adenine dinucleotide binding"/>
    <property type="evidence" value="ECO:0007669"/>
    <property type="project" value="InterPro"/>
</dbReference>
<dbReference type="Pfam" id="PF03471">
    <property type="entry name" value="CorC_HlyC"/>
    <property type="match status" value="1"/>
</dbReference>
<evidence type="ECO:0000313" key="13">
    <source>
        <dbReference type="EMBL" id="ERN42158.1"/>
    </source>
</evidence>
<dbReference type="SMART" id="SM01091">
    <property type="entry name" value="CorC_HlyC"/>
    <property type="match status" value="1"/>
</dbReference>
<dbReference type="AlphaFoldDB" id="U5DC99"/>
<dbReference type="Gene3D" id="3.30.465.10">
    <property type="match status" value="1"/>
</dbReference>
<dbReference type="GO" id="GO:0005886">
    <property type="term" value="C:plasma membrane"/>
    <property type="evidence" value="ECO:0007669"/>
    <property type="project" value="TreeGrafter"/>
</dbReference>
<keyword evidence="14" id="KW-1185">Reference proteome</keyword>
<feature type="domain" description="CBS" evidence="11">
    <location>
        <begin position="282"/>
        <end position="341"/>
    </location>
</feature>
<organism evidence="13 14">
    <name type="scientific">Rubidibacter lacunae KORDI 51-2</name>
    <dbReference type="NCBI Taxonomy" id="582515"/>
    <lineage>
        <taxon>Bacteria</taxon>
        <taxon>Bacillati</taxon>
        <taxon>Cyanobacteriota</taxon>
        <taxon>Cyanophyceae</taxon>
        <taxon>Oscillatoriophycideae</taxon>
        <taxon>Chroococcales</taxon>
        <taxon>Aphanothecaceae</taxon>
        <taxon>Rubidibacter</taxon>
    </lineage>
</organism>
<dbReference type="eggNOG" id="COG1253">
    <property type="taxonomic scope" value="Bacteria"/>
</dbReference>
<reference evidence="13 14" key="1">
    <citation type="submission" date="2013-05" db="EMBL/GenBank/DDBJ databases">
        <title>Draft genome sequence of Rubidibacter lacunae KORDI 51-2.</title>
        <authorList>
            <person name="Choi D.H."/>
            <person name="Noh J.H."/>
            <person name="Kwon K.-K."/>
            <person name="Lee J.-H."/>
            <person name="Ryu J.-Y."/>
        </authorList>
    </citation>
    <scope>NUCLEOTIDE SEQUENCE [LARGE SCALE GENOMIC DNA]</scope>
    <source>
        <strain evidence="13 14">KORDI 51-2</strain>
    </source>
</reference>
<dbReference type="SUPFAM" id="SSF54631">
    <property type="entry name" value="CBS-domain pair"/>
    <property type="match status" value="1"/>
</dbReference>
<gene>
    <name evidence="13" type="ORF">KR51_00010870</name>
</gene>
<dbReference type="InterPro" id="IPR005170">
    <property type="entry name" value="Transptr-assoc_dom"/>
</dbReference>
<dbReference type="EMBL" id="ASSJ01000030">
    <property type="protein sequence ID" value="ERN42158.1"/>
    <property type="molecule type" value="Genomic_DNA"/>
</dbReference>
<dbReference type="SUPFAM" id="SSF56176">
    <property type="entry name" value="FAD-binding/transporter-associated domain-like"/>
    <property type="match status" value="1"/>
</dbReference>
<dbReference type="RefSeq" id="WP_022605442.1">
    <property type="nucleotide sequence ID" value="NZ_ASSJ01000030.1"/>
</dbReference>
<dbReference type="InterPro" id="IPR002550">
    <property type="entry name" value="CNNM"/>
</dbReference>
<dbReference type="PANTHER" id="PTHR22777:SF17">
    <property type="entry name" value="UPF0053 PROTEIN SLL0260"/>
    <property type="match status" value="1"/>
</dbReference>
<dbReference type="PANTHER" id="PTHR22777">
    <property type="entry name" value="HEMOLYSIN-RELATED"/>
    <property type="match status" value="1"/>
</dbReference>
<dbReference type="OrthoDB" id="9798188at2"/>
<evidence type="ECO:0000256" key="7">
    <source>
        <dbReference type="ARBA" id="ARBA00023136"/>
    </source>
</evidence>
<keyword evidence="4" id="KW-0677">Repeat</keyword>
<dbReference type="InterPro" id="IPR046342">
    <property type="entry name" value="CBS_dom_sf"/>
</dbReference>
<feature type="transmembrane region" description="Helical" evidence="10">
    <location>
        <begin position="66"/>
        <end position="91"/>
    </location>
</feature>
<evidence type="ECO:0000256" key="9">
    <source>
        <dbReference type="PROSITE-ProRule" id="PRU01193"/>
    </source>
</evidence>
<feature type="transmembrane region" description="Helical" evidence="10">
    <location>
        <begin position="103"/>
        <end position="120"/>
    </location>
</feature>
<evidence type="ECO:0000256" key="10">
    <source>
        <dbReference type="SAM" id="Phobius"/>
    </source>
</evidence>
<evidence type="ECO:0000259" key="12">
    <source>
        <dbReference type="PROSITE" id="PS51846"/>
    </source>
</evidence>
<dbReference type="Pfam" id="PF01595">
    <property type="entry name" value="CNNM"/>
    <property type="match status" value="1"/>
</dbReference>
<dbReference type="InterPro" id="IPR044751">
    <property type="entry name" value="Ion_transp-like_CBS"/>
</dbReference>
<dbReference type="Pfam" id="PF00571">
    <property type="entry name" value="CBS"/>
    <property type="match status" value="1"/>
</dbReference>
<comment type="subcellular location">
    <subcellularLocation>
        <location evidence="1">Membrane</location>
        <topology evidence="1">Multi-pass membrane protein</topology>
    </subcellularLocation>
</comment>
<dbReference type="STRING" id="582515.KR51_00010870"/>
<dbReference type="InterPro" id="IPR036318">
    <property type="entry name" value="FAD-bd_PCMH-like_sf"/>
</dbReference>
<feature type="domain" description="CNNM transmembrane" evidence="12">
    <location>
        <begin position="1"/>
        <end position="202"/>
    </location>
</feature>